<dbReference type="RefSeq" id="WP_234859918.1">
    <property type="nucleotide sequence ID" value="NZ_JAKEVZ010000001.1"/>
</dbReference>
<dbReference type="Gene3D" id="3.30.9.10">
    <property type="entry name" value="D-Amino Acid Oxidase, subunit A, domain 2"/>
    <property type="match status" value="1"/>
</dbReference>
<keyword evidence="7" id="KW-1185">Reference proteome</keyword>
<evidence type="ECO:0000313" key="6">
    <source>
        <dbReference type="EMBL" id="MCF1749762.1"/>
    </source>
</evidence>
<keyword evidence="2" id="KW-0285">Flavoprotein</keyword>
<feature type="domain" description="FAD dependent oxidoreductase" evidence="5">
    <location>
        <begin position="7"/>
        <end position="368"/>
    </location>
</feature>
<dbReference type="EC" id="1.5.3.2" evidence="6"/>
<gene>
    <name evidence="6" type="primary">solA</name>
    <name evidence="6" type="ORF">L0U89_01660</name>
</gene>
<comment type="cofactor">
    <cofactor evidence="1">
        <name>FAD</name>
        <dbReference type="ChEBI" id="CHEBI:57692"/>
    </cofactor>
</comment>
<dbReference type="InterPro" id="IPR045170">
    <property type="entry name" value="MTOX"/>
</dbReference>
<proteinExistence type="predicted"/>
<dbReference type="PANTHER" id="PTHR10961">
    <property type="entry name" value="PEROXISOMAL SARCOSINE OXIDASE"/>
    <property type="match status" value="1"/>
</dbReference>
<dbReference type="InterPro" id="IPR006076">
    <property type="entry name" value="FAD-dep_OxRdtase"/>
</dbReference>
<evidence type="ECO:0000256" key="3">
    <source>
        <dbReference type="ARBA" id="ARBA00022827"/>
    </source>
</evidence>
<evidence type="ECO:0000313" key="7">
    <source>
        <dbReference type="Proteomes" id="UP001201449"/>
    </source>
</evidence>
<evidence type="ECO:0000256" key="1">
    <source>
        <dbReference type="ARBA" id="ARBA00001974"/>
    </source>
</evidence>
<dbReference type="NCBIfam" id="NF008425">
    <property type="entry name" value="PRK11259.1"/>
    <property type="match status" value="1"/>
</dbReference>
<dbReference type="Pfam" id="PF01266">
    <property type="entry name" value="DAO"/>
    <property type="match status" value="1"/>
</dbReference>
<accession>A0ABS9BP16</accession>
<organism evidence="6 7">
    <name type="scientific">Mariniradius sediminis</name>
    <dbReference type="NCBI Taxonomy" id="2909237"/>
    <lineage>
        <taxon>Bacteria</taxon>
        <taxon>Pseudomonadati</taxon>
        <taxon>Bacteroidota</taxon>
        <taxon>Cytophagia</taxon>
        <taxon>Cytophagales</taxon>
        <taxon>Cyclobacteriaceae</taxon>
        <taxon>Mariniradius</taxon>
    </lineage>
</organism>
<dbReference type="SUPFAM" id="SSF51905">
    <property type="entry name" value="FAD/NAD(P)-binding domain"/>
    <property type="match status" value="1"/>
</dbReference>
<dbReference type="InterPro" id="IPR036188">
    <property type="entry name" value="FAD/NAD-bd_sf"/>
</dbReference>
<evidence type="ECO:0000259" key="5">
    <source>
        <dbReference type="Pfam" id="PF01266"/>
    </source>
</evidence>
<comment type="caution">
    <text evidence="6">The sequence shown here is derived from an EMBL/GenBank/DDBJ whole genome shotgun (WGS) entry which is preliminary data.</text>
</comment>
<dbReference type="Proteomes" id="UP001201449">
    <property type="component" value="Unassembled WGS sequence"/>
</dbReference>
<keyword evidence="4 6" id="KW-0560">Oxidoreductase</keyword>
<dbReference type="GO" id="GO:0050131">
    <property type="term" value="F:N-methyl-L-amino-acid oxidase activity"/>
    <property type="evidence" value="ECO:0007669"/>
    <property type="project" value="UniProtKB-EC"/>
</dbReference>
<keyword evidence="3" id="KW-0274">FAD</keyword>
<protein>
    <submittedName>
        <fullName evidence="6">N-methyl-L-tryptophan oxidase</fullName>
        <ecNumber evidence="6">1.5.3.2</ecNumber>
    </submittedName>
</protein>
<evidence type="ECO:0000256" key="2">
    <source>
        <dbReference type="ARBA" id="ARBA00022630"/>
    </source>
</evidence>
<evidence type="ECO:0000256" key="4">
    <source>
        <dbReference type="ARBA" id="ARBA00023002"/>
    </source>
</evidence>
<sequence length="391" mass="43157">MNQHSFDFAVIGLGALGSAALWQLSKSGKKVLGIDQFSPPHTMGSSHGETRITRLAVGEGADFVPLVMRSHEIWQEIKAMTGIQIMHQVGGLLMDSGGSAWSKHGSEGFFNRTVKFAGQMGIAHEVWDQNKLVSHFPEFKLEPSGMAYFEPSAGYLIPELAVKTQIQLAEKNNAIVKTHTKVLGIAPSNGGVSIHTNQGEFWAERVVLSTGAWVKDFLPPSHKTHFKICRQILHWLPIENGKFANGKMPVFMWGFGKGAEDFIYGFPSLDGRTVKVASESFRESKHPDTLSRDVSVEEQQHFIREKIAGRLNFVTPEVKESKVCIYTMTEDAYFVVDALPDFPEVIVASPCSGHGFKHSAGLGEAIAQQMTRGESSIDLTPFKWKGEEKVN</sequence>
<dbReference type="SUPFAM" id="SSF54373">
    <property type="entry name" value="FAD-linked reductases, C-terminal domain"/>
    <property type="match status" value="1"/>
</dbReference>
<dbReference type="PANTHER" id="PTHR10961:SF7">
    <property type="entry name" value="FAD DEPENDENT OXIDOREDUCTASE DOMAIN-CONTAINING PROTEIN"/>
    <property type="match status" value="1"/>
</dbReference>
<reference evidence="6 7" key="1">
    <citation type="submission" date="2022-01" db="EMBL/GenBank/DDBJ databases">
        <title>Mariniradius saccharolyticus sp. nov., isolated from sediment of a river.</title>
        <authorList>
            <person name="Liu H."/>
        </authorList>
    </citation>
    <scope>NUCLEOTIDE SEQUENCE [LARGE SCALE GENOMIC DNA]</scope>
    <source>
        <strain evidence="6 7">RY-2</strain>
    </source>
</reference>
<name>A0ABS9BP16_9BACT</name>
<dbReference type="Gene3D" id="3.50.50.60">
    <property type="entry name" value="FAD/NAD(P)-binding domain"/>
    <property type="match status" value="1"/>
</dbReference>
<dbReference type="EMBL" id="JAKEVZ010000001">
    <property type="protein sequence ID" value="MCF1749762.1"/>
    <property type="molecule type" value="Genomic_DNA"/>
</dbReference>